<dbReference type="InterPro" id="IPR008599">
    <property type="entry name" value="Diacid_rec"/>
</dbReference>
<dbReference type="InterPro" id="IPR042070">
    <property type="entry name" value="PucR_C-HTH_sf"/>
</dbReference>
<evidence type="ECO:0000313" key="6">
    <source>
        <dbReference type="Proteomes" id="UP001304769"/>
    </source>
</evidence>
<dbReference type="InterPro" id="IPR041522">
    <property type="entry name" value="CdaR_GGDEF"/>
</dbReference>
<dbReference type="EMBL" id="JAYGGQ010000018">
    <property type="protein sequence ID" value="MEA5456847.1"/>
    <property type="molecule type" value="Genomic_DNA"/>
</dbReference>
<dbReference type="Pfam" id="PF13556">
    <property type="entry name" value="HTH_30"/>
    <property type="match status" value="1"/>
</dbReference>
<dbReference type="PANTHER" id="PTHR33744:SF15">
    <property type="entry name" value="CARBOHYDRATE DIACID REGULATOR"/>
    <property type="match status" value="1"/>
</dbReference>
<gene>
    <name evidence="5" type="ORF">SPF06_19165</name>
</gene>
<evidence type="ECO:0000256" key="1">
    <source>
        <dbReference type="ARBA" id="ARBA00006754"/>
    </source>
</evidence>
<dbReference type="InterPro" id="IPR051448">
    <property type="entry name" value="CdaR-like_regulators"/>
</dbReference>
<dbReference type="InterPro" id="IPR025736">
    <property type="entry name" value="PucR_C-HTH_dom"/>
</dbReference>
<dbReference type="Pfam" id="PF17853">
    <property type="entry name" value="GGDEF_2"/>
    <property type="match status" value="1"/>
</dbReference>
<name>A0ABU5TAY8_9MICC</name>
<protein>
    <submittedName>
        <fullName evidence="5">Sugar diacid recognition domain-containing protein</fullName>
    </submittedName>
</protein>
<dbReference type="PANTHER" id="PTHR33744">
    <property type="entry name" value="CARBOHYDRATE DIACID REGULATOR"/>
    <property type="match status" value="1"/>
</dbReference>
<dbReference type="Pfam" id="PF05651">
    <property type="entry name" value="Diacid_rec"/>
    <property type="match status" value="1"/>
</dbReference>
<comment type="similarity">
    <text evidence="1">Belongs to the CdaR family.</text>
</comment>
<organism evidence="5 6">
    <name type="scientific">Sinomonas terricola</name>
    <dbReference type="NCBI Taxonomy" id="3110330"/>
    <lineage>
        <taxon>Bacteria</taxon>
        <taxon>Bacillati</taxon>
        <taxon>Actinomycetota</taxon>
        <taxon>Actinomycetes</taxon>
        <taxon>Micrococcales</taxon>
        <taxon>Micrococcaceae</taxon>
        <taxon>Sinomonas</taxon>
    </lineage>
</organism>
<dbReference type="Gene3D" id="1.10.10.2840">
    <property type="entry name" value="PucR C-terminal helix-turn-helix domain"/>
    <property type="match status" value="1"/>
</dbReference>
<evidence type="ECO:0000259" key="3">
    <source>
        <dbReference type="Pfam" id="PF13556"/>
    </source>
</evidence>
<keyword evidence="6" id="KW-1185">Reference proteome</keyword>
<feature type="domain" description="CdaR GGDEF-like" evidence="4">
    <location>
        <begin position="154"/>
        <end position="279"/>
    </location>
</feature>
<accession>A0ABU5TAY8</accession>
<comment type="caution">
    <text evidence="5">The sequence shown here is derived from an EMBL/GenBank/DDBJ whole genome shotgun (WGS) entry which is preliminary data.</text>
</comment>
<feature type="domain" description="PucR C-terminal helix-turn-helix" evidence="3">
    <location>
        <begin position="328"/>
        <end position="385"/>
    </location>
</feature>
<dbReference type="RefSeq" id="WP_323280757.1">
    <property type="nucleotide sequence ID" value="NZ_JAYGGQ010000018.1"/>
</dbReference>
<feature type="domain" description="Putative sugar diacid recognition" evidence="2">
    <location>
        <begin position="12"/>
        <end position="144"/>
    </location>
</feature>
<dbReference type="Proteomes" id="UP001304769">
    <property type="component" value="Unassembled WGS sequence"/>
</dbReference>
<proteinExistence type="inferred from homology"/>
<reference evidence="5 6" key="1">
    <citation type="submission" date="2023-12" db="EMBL/GenBank/DDBJ databases">
        <title>Sinomonas terricola sp. nov, isolated from litchi orchard soil in Guangdong, PR China.</title>
        <authorList>
            <person name="Jiaxin W."/>
            <person name="Yang Z."/>
            <person name="Honghui Z."/>
        </authorList>
    </citation>
    <scope>NUCLEOTIDE SEQUENCE [LARGE SCALE GENOMIC DNA]</scope>
    <source>
        <strain evidence="5 6">JGH33</strain>
    </source>
</reference>
<sequence length="392" mass="42958">MTHETILNAPQLTPALAQQIASETSAIVGFNIIITDAEGIVLGSGDPERVGSFHEASLEVIATRHAAAHSAEQAAALKGVKPGVTLPILLNDHAVGTVGITGSPAEVTRLGLIIERQTEILLQQASLLRTTLRRERFLEDLVRDVGSFAQDPLDERLIVERAREYNLNLSIPRVAIAVQCPSDTRETLSHSGWISTIVVLLREHFPHRQTVAVTTGSDRYMLLAPVGEDGLEGVLATCRRCADDLRSRLLGEPNIGVGSIGKNVDGLKTSYDDALDALRHGIRVRQPVVHIATMRTAQLLEGLTGRARDRFISSVAPGLLLQPDWRTLRDTIIAWCESGFSLVTSAKMLSIHRNTLVFRLEKIERLLGWTTRRNKEYLDLYLACQVDLISSG</sequence>
<evidence type="ECO:0000259" key="4">
    <source>
        <dbReference type="Pfam" id="PF17853"/>
    </source>
</evidence>
<evidence type="ECO:0000259" key="2">
    <source>
        <dbReference type="Pfam" id="PF05651"/>
    </source>
</evidence>
<evidence type="ECO:0000313" key="5">
    <source>
        <dbReference type="EMBL" id="MEA5456847.1"/>
    </source>
</evidence>